<sequence>MNSLANPPMIVMGVSGCGKSTVGKMLAEELGATFTDGDDLHPASNKEKMAAGHPLDDADRQPWLATIGHALSRSSKSGTPAIIACSALKRSYRDLLRAHEPATLFIHLRGPADLIQNRLDERSHEYMPSTLLTSQLNALEAIEADEAAIEVDISHSPEDIVALVANNLNYK</sequence>
<dbReference type="RefSeq" id="WP_264269669.1">
    <property type="nucleotide sequence ID" value="NZ_BAAAWO010000001.1"/>
</dbReference>
<evidence type="ECO:0000256" key="6">
    <source>
        <dbReference type="ARBA" id="ARBA00022777"/>
    </source>
</evidence>
<accession>A0ABU2BGA8</accession>
<keyword evidence="7 9" id="KW-0067">ATP-binding</keyword>
<evidence type="ECO:0000256" key="4">
    <source>
        <dbReference type="ARBA" id="ARBA00022679"/>
    </source>
</evidence>
<dbReference type="Gene3D" id="3.40.50.300">
    <property type="entry name" value="P-loop containing nucleotide triphosphate hydrolases"/>
    <property type="match status" value="1"/>
</dbReference>
<evidence type="ECO:0000256" key="2">
    <source>
        <dbReference type="ARBA" id="ARBA00008420"/>
    </source>
</evidence>
<evidence type="ECO:0000313" key="11">
    <source>
        <dbReference type="Proteomes" id="UP001183817"/>
    </source>
</evidence>
<dbReference type="InterPro" id="IPR027417">
    <property type="entry name" value="P-loop_NTPase"/>
</dbReference>
<dbReference type="SUPFAM" id="SSF52540">
    <property type="entry name" value="P-loop containing nucleoside triphosphate hydrolases"/>
    <property type="match status" value="1"/>
</dbReference>
<proteinExistence type="inferred from homology"/>
<evidence type="ECO:0000256" key="7">
    <source>
        <dbReference type="ARBA" id="ARBA00022840"/>
    </source>
</evidence>
<keyword evidence="11" id="KW-1185">Reference proteome</keyword>
<dbReference type="PANTHER" id="PTHR43442:SF3">
    <property type="entry name" value="GLUCONOKINASE-RELATED"/>
    <property type="match status" value="1"/>
</dbReference>
<evidence type="ECO:0000256" key="9">
    <source>
        <dbReference type="RuleBase" id="RU363066"/>
    </source>
</evidence>
<dbReference type="InterPro" id="IPR006001">
    <property type="entry name" value="Therm_gnt_kin"/>
</dbReference>
<dbReference type="CDD" id="cd02021">
    <property type="entry name" value="GntK"/>
    <property type="match status" value="1"/>
</dbReference>
<evidence type="ECO:0000256" key="1">
    <source>
        <dbReference type="ARBA" id="ARBA00004761"/>
    </source>
</evidence>
<dbReference type="Proteomes" id="UP001183817">
    <property type="component" value="Unassembled WGS sequence"/>
</dbReference>
<dbReference type="GO" id="GO:0016301">
    <property type="term" value="F:kinase activity"/>
    <property type="evidence" value="ECO:0007669"/>
    <property type="project" value="UniProtKB-KW"/>
</dbReference>
<comment type="caution">
    <text evidence="10">The sequence shown here is derived from an EMBL/GenBank/DDBJ whole genome shotgun (WGS) entry which is preliminary data.</text>
</comment>
<reference evidence="10 11" key="1">
    <citation type="submission" date="2023-07" db="EMBL/GenBank/DDBJ databases">
        <title>Sequencing the genomes of 1000 actinobacteria strains.</title>
        <authorList>
            <person name="Klenk H.-P."/>
        </authorList>
    </citation>
    <scope>NUCLEOTIDE SEQUENCE [LARGE SCALE GENOMIC DNA]</scope>
    <source>
        <strain evidence="10 11">DSM 20167</strain>
    </source>
</reference>
<protein>
    <recommendedName>
        <fullName evidence="3 9">Gluconokinase</fullName>
        <ecNumber evidence="3 9">2.7.1.12</ecNumber>
    </recommendedName>
</protein>
<comment type="catalytic activity">
    <reaction evidence="8 9">
        <text>D-gluconate + ATP = 6-phospho-D-gluconate + ADP + H(+)</text>
        <dbReference type="Rhea" id="RHEA:19433"/>
        <dbReference type="ChEBI" id="CHEBI:15378"/>
        <dbReference type="ChEBI" id="CHEBI:18391"/>
        <dbReference type="ChEBI" id="CHEBI:30616"/>
        <dbReference type="ChEBI" id="CHEBI:58759"/>
        <dbReference type="ChEBI" id="CHEBI:456216"/>
        <dbReference type="EC" id="2.7.1.12"/>
    </reaction>
</comment>
<dbReference type="NCBIfam" id="TIGR01313">
    <property type="entry name" value="therm_gnt_kin"/>
    <property type="match status" value="1"/>
</dbReference>
<dbReference type="InterPro" id="IPR031322">
    <property type="entry name" value="Shikimate/glucono_kinase"/>
</dbReference>
<evidence type="ECO:0000256" key="8">
    <source>
        <dbReference type="ARBA" id="ARBA00048090"/>
    </source>
</evidence>
<dbReference type="EMBL" id="JAVDYI010000001">
    <property type="protein sequence ID" value="MDR7356434.1"/>
    <property type="molecule type" value="Genomic_DNA"/>
</dbReference>
<keyword evidence="4 9" id="KW-0808">Transferase</keyword>
<evidence type="ECO:0000256" key="5">
    <source>
        <dbReference type="ARBA" id="ARBA00022741"/>
    </source>
</evidence>
<name>A0ABU2BGA8_9MICC</name>
<comment type="similarity">
    <text evidence="2 9">Belongs to the gluconokinase GntK/GntV family.</text>
</comment>
<dbReference type="Pfam" id="PF01202">
    <property type="entry name" value="SKI"/>
    <property type="match status" value="1"/>
</dbReference>
<gene>
    <name evidence="10" type="ORF">J2S64_000125</name>
</gene>
<evidence type="ECO:0000256" key="3">
    <source>
        <dbReference type="ARBA" id="ARBA00012054"/>
    </source>
</evidence>
<dbReference type="EC" id="2.7.1.12" evidence="3 9"/>
<dbReference type="PANTHER" id="PTHR43442">
    <property type="entry name" value="GLUCONOKINASE-RELATED"/>
    <property type="match status" value="1"/>
</dbReference>
<keyword evidence="5 9" id="KW-0547">Nucleotide-binding</keyword>
<keyword evidence="6 9" id="KW-0418">Kinase</keyword>
<evidence type="ECO:0000313" key="10">
    <source>
        <dbReference type="EMBL" id="MDR7356434.1"/>
    </source>
</evidence>
<organism evidence="10 11">
    <name type="scientific">Paeniglutamicibacter sulfureus</name>
    <dbReference type="NCBI Taxonomy" id="43666"/>
    <lineage>
        <taxon>Bacteria</taxon>
        <taxon>Bacillati</taxon>
        <taxon>Actinomycetota</taxon>
        <taxon>Actinomycetes</taxon>
        <taxon>Micrococcales</taxon>
        <taxon>Micrococcaceae</taxon>
        <taxon>Paeniglutamicibacter</taxon>
    </lineage>
</organism>
<comment type="pathway">
    <text evidence="1">Carbohydrate acid metabolism.</text>
</comment>